<name>X1QN33_9ZZZZ</name>
<feature type="non-terminal residue" evidence="1">
    <location>
        <position position="1"/>
    </location>
</feature>
<evidence type="ECO:0000313" key="1">
    <source>
        <dbReference type="EMBL" id="GAI44669.1"/>
    </source>
</evidence>
<organism evidence="1">
    <name type="scientific">marine sediment metagenome</name>
    <dbReference type="NCBI Taxonomy" id="412755"/>
    <lineage>
        <taxon>unclassified sequences</taxon>
        <taxon>metagenomes</taxon>
        <taxon>ecological metagenomes</taxon>
    </lineage>
</organism>
<accession>X1QN33</accession>
<protein>
    <submittedName>
        <fullName evidence="1">Uncharacterized protein</fullName>
    </submittedName>
</protein>
<dbReference type="EMBL" id="BARV01029432">
    <property type="protein sequence ID" value="GAI44669.1"/>
    <property type="molecule type" value="Genomic_DNA"/>
</dbReference>
<comment type="caution">
    <text evidence="1">The sequence shown here is derived from an EMBL/GenBank/DDBJ whole genome shotgun (WGS) entry which is preliminary data.</text>
</comment>
<gene>
    <name evidence="1" type="ORF">S06H3_46930</name>
</gene>
<proteinExistence type="predicted"/>
<sequence>GKVSGYQAAYSASLAQRAKASHGQRLYQEPG</sequence>
<reference evidence="1" key="1">
    <citation type="journal article" date="2014" name="Front. Microbiol.">
        <title>High frequency of phylogenetically diverse reductive dehalogenase-homologous genes in deep subseafloor sedimentary metagenomes.</title>
        <authorList>
            <person name="Kawai M."/>
            <person name="Futagami T."/>
            <person name="Toyoda A."/>
            <person name="Takaki Y."/>
            <person name="Nishi S."/>
            <person name="Hori S."/>
            <person name="Arai W."/>
            <person name="Tsubouchi T."/>
            <person name="Morono Y."/>
            <person name="Uchiyama I."/>
            <person name="Ito T."/>
            <person name="Fujiyama A."/>
            <person name="Inagaki F."/>
            <person name="Takami H."/>
        </authorList>
    </citation>
    <scope>NUCLEOTIDE SEQUENCE</scope>
    <source>
        <strain evidence="1">Expedition CK06-06</strain>
    </source>
</reference>
<dbReference type="AlphaFoldDB" id="X1QN33"/>